<feature type="non-terminal residue" evidence="7">
    <location>
        <position position="1"/>
    </location>
</feature>
<evidence type="ECO:0000256" key="4">
    <source>
        <dbReference type="SAM" id="Coils"/>
    </source>
</evidence>
<dbReference type="Pfam" id="PF00112">
    <property type="entry name" value="Peptidase_C1"/>
    <property type="match status" value="1"/>
</dbReference>
<evidence type="ECO:0000256" key="3">
    <source>
        <dbReference type="ARBA" id="ARBA00023157"/>
    </source>
</evidence>
<dbReference type="GO" id="GO:0006508">
    <property type="term" value="P:proteolysis"/>
    <property type="evidence" value="ECO:0007669"/>
    <property type="project" value="InterPro"/>
</dbReference>
<dbReference type="CDD" id="cd09272">
    <property type="entry name" value="RNase_HI_RT_Ty1"/>
    <property type="match status" value="1"/>
</dbReference>
<dbReference type="PROSITE" id="PS00640">
    <property type="entry name" value="THIOL_PROTEASE_ASN"/>
    <property type="match status" value="1"/>
</dbReference>
<evidence type="ECO:0000259" key="6">
    <source>
        <dbReference type="SMART" id="SM00645"/>
    </source>
</evidence>
<feature type="compositionally biased region" description="Acidic residues" evidence="5">
    <location>
        <begin position="227"/>
        <end position="236"/>
    </location>
</feature>
<feature type="non-terminal residue" evidence="7">
    <location>
        <position position="1515"/>
    </location>
</feature>
<evidence type="ECO:0000256" key="2">
    <source>
        <dbReference type="ARBA" id="ARBA00023145"/>
    </source>
</evidence>
<dbReference type="InterPro" id="IPR025660">
    <property type="entry name" value="Pept_his_AS"/>
</dbReference>
<feature type="region of interest" description="Disordered" evidence="5">
    <location>
        <begin position="195"/>
        <end position="236"/>
    </location>
</feature>
<feature type="compositionally biased region" description="Basic and acidic residues" evidence="5">
    <location>
        <begin position="216"/>
        <end position="226"/>
    </location>
</feature>
<dbReference type="Proteomes" id="UP000601435">
    <property type="component" value="Unassembled WGS sequence"/>
</dbReference>
<feature type="region of interest" description="Disordered" evidence="5">
    <location>
        <begin position="819"/>
        <end position="855"/>
    </location>
</feature>
<dbReference type="PANTHER" id="PTHR12411">
    <property type="entry name" value="CYSTEINE PROTEASE FAMILY C1-RELATED"/>
    <property type="match status" value="1"/>
</dbReference>
<reference evidence="7" key="1">
    <citation type="submission" date="2021-02" db="EMBL/GenBank/DDBJ databases">
        <authorList>
            <person name="Dougan E. K."/>
            <person name="Rhodes N."/>
            <person name="Thang M."/>
            <person name="Chan C."/>
        </authorList>
    </citation>
    <scope>NUCLEOTIDE SEQUENCE</scope>
</reference>
<evidence type="ECO:0000256" key="5">
    <source>
        <dbReference type="SAM" id="MobiDB-lite"/>
    </source>
</evidence>
<dbReference type="PRINTS" id="PR00705">
    <property type="entry name" value="PAPAIN"/>
</dbReference>
<feature type="coiled-coil region" evidence="4">
    <location>
        <begin position="338"/>
        <end position="365"/>
    </location>
</feature>
<keyword evidence="4" id="KW-0175">Coiled coil</keyword>
<dbReference type="InterPro" id="IPR000169">
    <property type="entry name" value="Pept_cys_AS"/>
</dbReference>
<dbReference type="OrthoDB" id="3344688at2759"/>
<feature type="compositionally biased region" description="Polar residues" evidence="5">
    <location>
        <begin position="819"/>
        <end position="842"/>
    </location>
</feature>
<keyword evidence="2" id="KW-0865">Zymogen</keyword>
<feature type="domain" description="Peptidase C1A papain C-terminal" evidence="6">
    <location>
        <begin position="1178"/>
        <end position="1425"/>
    </location>
</feature>
<accession>A0A813C7H7</accession>
<dbReference type="SUPFAM" id="SSF54001">
    <property type="entry name" value="Cysteine proteinases"/>
    <property type="match status" value="1"/>
</dbReference>
<dbReference type="PROSITE" id="PS00639">
    <property type="entry name" value="THIOL_PROTEASE_HIS"/>
    <property type="match status" value="1"/>
</dbReference>
<keyword evidence="3" id="KW-1015">Disulfide bond</keyword>
<comment type="caution">
    <text evidence="7">The sequence shown here is derived from an EMBL/GenBank/DDBJ whole genome shotgun (WGS) entry which is preliminary data.</text>
</comment>
<organism evidence="7 8">
    <name type="scientific">Symbiodinium necroappetens</name>
    <dbReference type="NCBI Taxonomy" id="1628268"/>
    <lineage>
        <taxon>Eukaryota</taxon>
        <taxon>Sar</taxon>
        <taxon>Alveolata</taxon>
        <taxon>Dinophyceae</taxon>
        <taxon>Suessiales</taxon>
        <taxon>Symbiodiniaceae</taxon>
        <taxon>Symbiodinium</taxon>
    </lineage>
</organism>
<comment type="similarity">
    <text evidence="1">Belongs to the peptidase C1 family.</text>
</comment>
<evidence type="ECO:0000313" key="7">
    <source>
        <dbReference type="EMBL" id="CAE7938527.1"/>
    </source>
</evidence>
<dbReference type="EMBL" id="CAJNJA010086486">
    <property type="protein sequence ID" value="CAE7938527.1"/>
    <property type="molecule type" value="Genomic_DNA"/>
</dbReference>
<name>A0A813C7H7_9DINO</name>
<dbReference type="InterPro" id="IPR038765">
    <property type="entry name" value="Papain-like_cys_pep_sf"/>
</dbReference>
<dbReference type="InterPro" id="IPR039417">
    <property type="entry name" value="Peptidase_C1A_papain-like"/>
</dbReference>
<sequence>VLPPSEEFQSRVWLSSRLEASEGNLVWFKCREVLQDASVATHDEALHYYESWKWRDPSRRGGSVSPGALWLGMGLIVLDHAGRGTVNEQQEMLDEFPQELPMSDELAEAVHWASTQVPYAEGRGFVEGEVHQGIRRRFGYRPETIGGALDPSHFPRLYEQGVTPERFLALREQVSGLSFIQRIIVTRAVTAGGTVDPPRMSRRGDSEFAQEVEQAEAEHQLQRERENEDDSDEGEEWLDEGIVVTDWEDLEGGPVKEDADFFEVPAEGSRLHQAQASPPGDQVEMCELVAAAVPLAFDETAREELDRRQLRLQALIKRESNLHVQAVVCDSANGGERVESLRSVAQQVEQATQDLQQSYDEVLQTHVVPNAVVERDPREWISPMREEYEGLQKAVKPLDEATLEQWRRDGTPCEVIPAKVIFSIKAPKGRRKVRCVCCGNFARSDRWSRADTYSGGIDAVTLRTLLQFAGLRKLDLGQPQTPDGEDKEGFEGRVQKAQQLGGELLWLSTHSRCDLAYSVSVISAWMTKHPAAAVERGLKVLRYLKAYPELCLKYGSAPNDKGPEGVLKVERSEDLVEGYSDASFAPESSRSHGAFLTVWAGATINWCSKKQAYMTMSTCESELGALSDSGQAVMSICPLINEFLGGRAMVPPNALLQEQNNPISRARVVLYTDNTASVAVVSLPGGTWRTRHLRIKGAWLQEQVVRGWIVTHLPGASLCADALTKALPRERFHLLLRLCELATLPKDRVAAIRNTESLRRALAVVIVAACAQGAAGQPNDEDETSEVWWFWVVMLIVVVSVWEGVKVVVRRLAVNTTTRRQVSRGTQTENGSQARGSQTEPVQTERGRAMPRPGTSLWSYEDYAEATQFVQYGDDAAAAFPARGTVPTENFGGIALYRGLEFVLAPLCTTWVAPGWQHDFVVFSPFERQLHRQEPAMGAGISSAMGLSEGNNQSKVETLELSGASRVRELYGGLEAKVFFVLSAEIGEVDNLQPYWSFVEASMRVLGPPRRGKGFYQASCLLAIWPRMLLGKSFFVDDGVYLNKHVSSVGPAVMHHGIKDPRDVAEVYFSDLTQCIVNRSVVVTAQKMGQEALNLAEGYSGLYPQGPGYSNTDEESARYQLFKATQERVDRLNKLNGEPAFGITWMADRREQEKYTRGFRMPKDFEPLAPVRNFSDATAKAVDWRLTEAVTPIKNQGQCGSCWAFSATEAIESQLILGSGGKYDISLSPQQITSCAWSKGKFGCFGCDGGFTEGAYEYLKKVPGLANSFYIPYAQSLTDSDKTAACPQHKVETMDGPNKQLTGGYAAVTGYSYAVKPCMKRGSSCKDQDLKGLAAALEESPVSVCVNSENWDDYTSGVMSSAACGEMGRDYLDHCVMAVGFNATAPKPYWIVRNSWASTWGMQGYIYLEMAKNTCGVADDATIPHVKVDLPEAEAKEVAEKRAEMFRRATKAAVPAGPVQVVVANFTCEPLAPDVVLGSLSFVQEASETQATRRVRRHAALAVGADGTARALHEE</sequence>
<dbReference type="CDD" id="cd02248">
    <property type="entry name" value="Peptidase_C1A"/>
    <property type="match status" value="1"/>
</dbReference>
<protein>
    <submittedName>
        <fullName evidence="7">CprA protein</fullName>
    </submittedName>
</protein>
<dbReference type="GO" id="GO:0008234">
    <property type="term" value="F:cysteine-type peptidase activity"/>
    <property type="evidence" value="ECO:0007669"/>
    <property type="project" value="InterPro"/>
</dbReference>
<proteinExistence type="inferred from homology"/>
<dbReference type="Gene3D" id="3.90.70.10">
    <property type="entry name" value="Cysteine proteinases"/>
    <property type="match status" value="1"/>
</dbReference>
<gene>
    <name evidence="7" type="primary">cprA</name>
    <name evidence="7" type="ORF">SNEC2469_LOCUS33190</name>
</gene>
<evidence type="ECO:0000256" key="1">
    <source>
        <dbReference type="ARBA" id="ARBA00008455"/>
    </source>
</evidence>
<dbReference type="InterPro" id="IPR013128">
    <property type="entry name" value="Peptidase_C1A"/>
</dbReference>
<keyword evidence="8" id="KW-1185">Reference proteome</keyword>
<dbReference type="InterPro" id="IPR025661">
    <property type="entry name" value="Pept_asp_AS"/>
</dbReference>
<dbReference type="SMART" id="SM00645">
    <property type="entry name" value="Pept_C1"/>
    <property type="match status" value="1"/>
</dbReference>
<dbReference type="PROSITE" id="PS00139">
    <property type="entry name" value="THIOL_PROTEASE_CYS"/>
    <property type="match status" value="1"/>
</dbReference>
<evidence type="ECO:0000313" key="8">
    <source>
        <dbReference type="Proteomes" id="UP000601435"/>
    </source>
</evidence>
<dbReference type="InterPro" id="IPR000668">
    <property type="entry name" value="Peptidase_C1A_C"/>
</dbReference>